<evidence type="ECO:0000313" key="4">
    <source>
        <dbReference type="Proteomes" id="UP000275395"/>
    </source>
</evidence>
<dbReference type="InterPro" id="IPR029063">
    <property type="entry name" value="SAM-dependent_MTases_sf"/>
</dbReference>
<evidence type="ECO:0000313" key="3">
    <source>
        <dbReference type="EMBL" id="RLP70100.1"/>
    </source>
</evidence>
<protein>
    <submittedName>
        <fullName evidence="3">Methyltransferase domain-containing protein</fullName>
    </submittedName>
</protein>
<dbReference type="GO" id="GO:0032259">
    <property type="term" value="P:methylation"/>
    <property type="evidence" value="ECO:0007669"/>
    <property type="project" value="UniProtKB-KW"/>
</dbReference>
<organism evidence="3 4">
    <name type="scientific">Mycetocola reblochoni</name>
    <dbReference type="NCBI Taxonomy" id="331618"/>
    <lineage>
        <taxon>Bacteria</taxon>
        <taxon>Bacillati</taxon>
        <taxon>Actinomycetota</taxon>
        <taxon>Actinomycetes</taxon>
        <taxon>Micrococcales</taxon>
        <taxon>Microbacteriaceae</taxon>
        <taxon>Mycetocola</taxon>
    </lineage>
</organism>
<name>A0A3L6ZQA6_9MICO</name>
<feature type="region of interest" description="Disordered" evidence="1">
    <location>
        <begin position="40"/>
        <end position="72"/>
    </location>
</feature>
<dbReference type="AlphaFoldDB" id="A0A3L6ZQA6"/>
<keyword evidence="3" id="KW-0489">Methyltransferase</keyword>
<evidence type="ECO:0000259" key="2">
    <source>
        <dbReference type="Pfam" id="PF08242"/>
    </source>
</evidence>
<dbReference type="InterPro" id="IPR013217">
    <property type="entry name" value="Methyltransf_12"/>
</dbReference>
<dbReference type="Gene3D" id="3.40.50.150">
    <property type="entry name" value="Vaccinia Virus protein VP39"/>
    <property type="match status" value="1"/>
</dbReference>
<gene>
    <name evidence="3" type="ORF">D9V30_05415</name>
</gene>
<keyword evidence="3" id="KW-0808">Transferase</keyword>
<dbReference type="RefSeq" id="WP_087136796.1">
    <property type="nucleotide sequence ID" value="NZ_JBQDRQ010000014.1"/>
</dbReference>
<reference evidence="3 4" key="1">
    <citation type="submission" date="2018-10" db="EMBL/GenBank/DDBJ databases">
        <authorList>
            <person name="Li J."/>
        </authorList>
    </citation>
    <scope>NUCLEOTIDE SEQUENCE [LARGE SCALE GENOMIC DNA]</scope>
    <source>
        <strain evidence="3 4">JCM 30549</strain>
    </source>
</reference>
<evidence type="ECO:0000256" key="1">
    <source>
        <dbReference type="SAM" id="MobiDB-lite"/>
    </source>
</evidence>
<feature type="compositionally biased region" description="Low complexity" evidence="1">
    <location>
        <begin position="46"/>
        <end position="70"/>
    </location>
</feature>
<accession>A0A3L6ZQA6</accession>
<sequence>MADSSGVAPLVDLRAGEWVVGARELWDARWRDRLDGSAAGAGDGALGARRPWPGAGTPSTLTSTSASTAGNRSAPDVLAPWVAAWGADAPESGVSAADSGVATRVLALQCGAGVEAVAAIAAGVQLVGLDISSVAVEAARRALEAVRDADAETTDEAWGSRFVVANVYAARHLLPEPDSFDVVVTSRAALESLPELEEWARVVEWFLAPSGALVVGGRRPSDPAWTDAALERALAAARLTPTADGGAVVARRA</sequence>
<dbReference type="Proteomes" id="UP000275395">
    <property type="component" value="Unassembled WGS sequence"/>
</dbReference>
<dbReference type="SUPFAM" id="SSF53335">
    <property type="entry name" value="S-adenosyl-L-methionine-dependent methyltransferases"/>
    <property type="match status" value="1"/>
</dbReference>
<proteinExistence type="predicted"/>
<dbReference type="EMBL" id="RCUW01000003">
    <property type="protein sequence ID" value="RLP70100.1"/>
    <property type="molecule type" value="Genomic_DNA"/>
</dbReference>
<feature type="domain" description="Methyltransferase type 12" evidence="2">
    <location>
        <begin position="106"/>
        <end position="212"/>
    </location>
</feature>
<comment type="caution">
    <text evidence="3">The sequence shown here is derived from an EMBL/GenBank/DDBJ whole genome shotgun (WGS) entry which is preliminary data.</text>
</comment>
<dbReference type="Pfam" id="PF08242">
    <property type="entry name" value="Methyltransf_12"/>
    <property type="match status" value="1"/>
</dbReference>
<dbReference type="GO" id="GO:0008168">
    <property type="term" value="F:methyltransferase activity"/>
    <property type="evidence" value="ECO:0007669"/>
    <property type="project" value="UniProtKB-KW"/>
</dbReference>